<dbReference type="Proteomes" id="UP000289841">
    <property type="component" value="Chromosome"/>
</dbReference>
<dbReference type="Pfam" id="PF07992">
    <property type="entry name" value="Pyr_redox_2"/>
    <property type="match status" value="1"/>
</dbReference>
<dbReference type="InterPro" id="IPR008255">
    <property type="entry name" value="Pyr_nucl-diS_OxRdtase_2_AS"/>
</dbReference>
<dbReference type="AlphaFoldDB" id="A0A449BB52"/>
<keyword evidence="4" id="KW-1015">Disulfide bond</keyword>
<sequence>MLYDVLIIGAGPAGMTAGIYAKRANLNVAIFEKYAPGGQIINTAEIENYTGYQKMSGYELATHMLKHTESLSVEIKYEEVLEVIDEGKVKKVVTPDATYETKVVIIASGTVPRRLGVENEDMLASRGISWCAICDGPMYKNKEVIVVGGGNSAVEEASYLATLATKVTVIQDMPHLTADKKAQDILTSKANVDFRFSSKVNKFVLGNSGEMLGVEITNSKGEKEVINADGAFEYIGLIPVTTFVSKLGITNKFGYIEANEKMETKVAGVYGAGDSNVKQIRQVVTATSDGAIAVQNALKYLETLN</sequence>
<dbReference type="RefSeq" id="WP_197724315.1">
    <property type="nucleotide sequence ID" value="NZ_LR215048.1"/>
</dbReference>
<keyword evidence="3 7" id="KW-0560">Oxidoreductase</keyword>
<proteinExistence type="predicted"/>
<reference evidence="7 8" key="1">
    <citation type="submission" date="2019-01" db="EMBL/GenBank/DDBJ databases">
        <authorList>
            <consortium name="Pathogen Informatics"/>
        </authorList>
    </citation>
    <scope>NUCLEOTIDE SEQUENCE [LARGE SCALE GENOMIC DNA]</scope>
    <source>
        <strain evidence="7 8">NCTC10138</strain>
    </source>
</reference>
<evidence type="ECO:0000256" key="5">
    <source>
        <dbReference type="ARBA" id="ARBA00023284"/>
    </source>
</evidence>
<evidence type="ECO:0000256" key="4">
    <source>
        <dbReference type="ARBA" id="ARBA00023157"/>
    </source>
</evidence>
<dbReference type="KEGG" id="aaxa:NCTC10138_00029"/>
<dbReference type="Gene3D" id="3.50.50.60">
    <property type="entry name" value="FAD/NAD(P)-binding domain"/>
    <property type="match status" value="2"/>
</dbReference>
<keyword evidence="5" id="KW-0676">Redox-active center</keyword>
<evidence type="ECO:0000256" key="2">
    <source>
        <dbReference type="ARBA" id="ARBA00022827"/>
    </source>
</evidence>
<dbReference type="PRINTS" id="PR00469">
    <property type="entry name" value="PNDRDTASEII"/>
</dbReference>
<keyword evidence="8" id="KW-1185">Reference proteome</keyword>
<organism evidence="7 8">
    <name type="scientific">Haploplasma axanthum</name>
    <name type="common">Acholeplasma axanthum</name>
    <dbReference type="NCBI Taxonomy" id="29552"/>
    <lineage>
        <taxon>Bacteria</taxon>
        <taxon>Bacillati</taxon>
        <taxon>Mycoplasmatota</taxon>
        <taxon>Mollicutes</taxon>
        <taxon>Acholeplasmatales</taxon>
        <taxon>Acholeplasmataceae</taxon>
        <taxon>Haploplasma</taxon>
    </lineage>
</organism>
<evidence type="ECO:0000259" key="6">
    <source>
        <dbReference type="Pfam" id="PF07992"/>
    </source>
</evidence>
<evidence type="ECO:0000256" key="1">
    <source>
        <dbReference type="ARBA" id="ARBA00022630"/>
    </source>
</evidence>
<accession>A0A449BB52</accession>
<name>A0A449BB52_HAPAX</name>
<evidence type="ECO:0000313" key="8">
    <source>
        <dbReference type="Proteomes" id="UP000289841"/>
    </source>
</evidence>
<keyword evidence="1" id="KW-0285">Flavoprotein</keyword>
<dbReference type="STRING" id="1278311.GCA_000428705_01035"/>
<gene>
    <name evidence="7" type="primary">trxB_2</name>
    <name evidence="7" type="ORF">NCTC10138_00029</name>
</gene>
<dbReference type="PRINTS" id="PR00368">
    <property type="entry name" value="FADPNR"/>
</dbReference>
<dbReference type="GO" id="GO:0004791">
    <property type="term" value="F:thioredoxin-disulfide reductase (NADPH) activity"/>
    <property type="evidence" value="ECO:0007669"/>
    <property type="project" value="UniProtKB-EC"/>
</dbReference>
<keyword evidence="2" id="KW-0274">FAD</keyword>
<feature type="domain" description="FAD/NAD(P)-binding" evidence="6">
    <location>
        <begin position="3"/>
        <end position="290"/>
    </location>
</feature>
<protein>
    <submittedName>
        <fullName evidence="7">Thioredoxin reductase</fullName>
        <ecNumber evidence="7">1.8.1.9</ecNumber>
    </submittedName>
</protein>
<dbReference type="InterPro" id="IPR036188">
    <property type="entry name" value="FAD/NAD-bd_sf"/>
</dbReference>
<dbReference type="InterPro" id="IPR050097">
    <property type="entry name" value="Ferredoxin-NADP_redctase_2"/>
</dbReference>
<dbReference type="PANTHER" id="PTHR48105">
    <property type="entry name" value="THIOREDOXIN REDUCTASE 1-RELATED-RELATED"/>
    <property type="match status" value="1"/>
</dbReference>
<dbReference type="SUPFAM" id="SSF51905">
    <property type="entry name" value="FAD/NAD(P)-binding domain"/>
    <property type="match status" value="1"/>
</dbReference>
<dbReference type="EC" id="1.8.1.9" evidence="7"/>
<dbReference type="PROSITE" id="PS00573">
    <property type="entry name" value="PYRIDINE_REDOX_2"/>
    <property type="match status" value="1"/>
</dbReference>
<dbReference type="InterPro" id="IPR023753">
    <property type="entry name" value="FAD/NAD-binding_dom"/>
</dbReference>
<dbReference type="EMBL" id="LR215048">
    <property type="protein sequence ID" value="VEU79573.1"/>
    <property type="molecule type" value="Genomic_DNA"/>
</dbReference>
<evidence type="ECO:0000256" key="3">
    <source>
        <dbReference type="ARBA" id="ARBA00023002"/>
    </source>
</evidence>
<evidence type="ECO:0000313" key="7">
    <source>
        <dbReference type="EMBL" id="VEU79573.1"/>
    </source>
</evidence>